<dbReference type="Proteomes" id="UP000053558">
    <property type="component" value="Unassembled WGS sequence"/>
</dbReference>
<comment type="cofactor">
    <cofactor evidence="1">
        <name>FAD</name>
        <dbReference type="ChEBI" id="CHEBI:57692"/>
    </cofactor>
</comment>
<dbReference type="InterPro" id="IPR051209">
    <property type="entry name" value="FAD-bind_Monooxygenase_sf"/>
</dbReference>
<comment type="catalytic activity">
    <reaction evidence="11">
        <text>L-ornithine + NADH + O2 = N(5)-hydroxy-L-ornithine + NAD(+) + H2O</text>
        <dbReference type="Rhea" id="RHEA:41512"/>
        <dbReference type="ChEBI" id="CHEBI:15377"/>
        <dbReference type="ChEBI" id="CHEBI:15379"/>
        <dbReference type="ChEBI" id="CHEBI:46911"/>
        <dbReference type="ChEBI" id="CHEBI:57540"/>
        <dbReference type="ChEBI" id="CHEBI:57945"/>
        <dbReference type="ChEBI" id="CHEBI:78275"/>
        <dbReference type="EC" id="1.14.13.196"/>
    </reaction>
</comment>
<evidence type="ECO:0000256" key="7">
    <source>
        <dbReference type="ARBA" id="ARBA00022827"/>
    </source>
</evidence>
<dbReference type="SUPFAM" id="SSF51905">
    <property type="entry name" value="FAD/NAD(P)-binding domain"/>
    <property type="match status" value="1"/>
</dbReference>
<gene>
    <name evidence="12" type="ORF">CONPUDRAFT_87565</name>
</gene>
<evidence type="ECO:0000256" key="6">
    <source>
        <dbReference type="ARBA" id="ARBA00022630"/>
    </source>
</evidence>
<comment type="similarity">
    <text evidence="3">Belongs to the lysine N(6)-hydroxylase/L-ornithine N(5)-oxygenase family.</text>
</comment>
<dbReference type="EMBL" id="JH711574">
    <property type="protein sequence ID" value="EIW85072.1"/>
    <property type="molecule type" value="Genomic_DNA"/>
</dbReference>
<name>A0A5M3N106_CONPW</name>
<evidence type="ECO:0000313" key="13">
    <source>
        <dbReference type="Proteomes" id="UP000053558"/>
    </source>
</evidence>
<keyword evidence="9" id="KW-0560">Oxidoreductase</keyword>
<evidence type="ECO:0000256" key="1">
    <source>
        <dbReference type="ARBA" id="ARBA00001974"/>
    </source>
</evidence>
<dbReference type="AlphaFoldDB" id="A0A5M3N106"/>
<accession>A0A5M3N106</accession>
<dbReference type="PANTHER" id="PTHR42877:SF4">
    <property type="entry name" value="FAD_NAD(P)-BINDING DOMAIN-CONTAINING PROTEIN-RELATED"/>
    <property type="match status" value="1"/>
</dbReference>
<evidence type="ECO:0000256" key="11">
    <source>
        <dbReference type="ARBA" id="ARBA00049248"/>
    </source>
</evidence>
<proteinExistence type="inferred from homology"/>
<keyword evidence="7" id="KW-0274">FAD</keyword>
<evidence type="ECO:0000256" key="9">
    <source>
        <dbReference type="ARBA" id="ARBA00023002"/>
    </source>
</evidence>
<comment type="catalytic activity">
    <reaction evidence="10">
        <text>L-ornithine + NADPH + O2 = N(5)-hydroxy-L-ornithine + NADP(+) + H2O</text>
        <dbReference type="Rhea" id="RHEA:41508"/>
        <dbReference type="ChEBI" id="CHEBI:15377"/>
        <dbReference type="ChEBI" id="CHEBI:15379"/>
        <dbReference type="ChEBI" id="CHEBI:46911"/>
        <dbReference type="ChEBI" id="CHEBI:57783"/>
        <dbReference type="ChEBI" id="CHEBI:58349"/>
        <dbReference type="ChEBI" id="CHEBI:78275"/>
        <dbReference type="EC" id="1.14.13.196"/>
    </reaction>
</comment>
<dbReference type="GO" id="GO:0016491">
    <property type="term" value="F:oxidoreductase activity"/>
    <property type="evidence" value="ECO:0007669"/>
    <property type="project" value="UniProtKB-KW"/>
</dbReference>
<evidence type="ECO:0000313" key="12">
    <source>
        <dbReference type="EMBL" id="EIW85072.1"/>
    </source>
</evidence>
<dbReference type="PANTHER" id="PTHR42877">
    <property type="entry name" value="L-ORNITHINE N(5)-MONOOXYGENASE-RELATED"/>
    <property type="match status" value="1"/>
</dbReference>
<comment type="caution">
    <text evidence="12">The sequence shown here is derived from an EMBL/GenBank/DDBJ whole genome shotgun (WGS) entry which is preliminary data.</text>
</comment>
<dbReference type="RefSeq" id="XP_007764675.1">
    <property type="nucleotide sequence ID" value="XM_007766485.1"/>
</dbReference>
<evidence type="ECO:0000256" key="10">
    <source>
        <dbReference type="ARBA" id="ARBA00047598"/>
    </source>
</evidence>
<dbReference type="OMA" id="TWWVNSY"/>
<evidence type="ECO:0000256" key="2">
    <source>
        <dbReference type="ARBA" id="ARBA00004924"/>
    </source>
</evidence>
<keyword evidence="8" id="KW-0521">NADP</keyword>
<sequence length="545" mass="61905">MPYNLDEGKPRVVIVGLGIAGINMALVLKNQLKYDNFVAIEKQSSVGGTWRDNEYPGCSSDVPGHLYSLSTETNPNWNTYYISQPEIKAYWERIFMKNNLSNYAAFNTQLKAVEWQSKQNCYKLTLLDTNTGASSQCYAEVVIQAVGPFTVPLFPAKVGKLDRFKGPSWHSVRWRHDVKLAGKRVGVFGNGCSAAQFIPQIAADPSVHVVNFCRTRQWFAEKGQYRYASWIKWLFAHAPLTMRAYRSSIMIRSDLVWFIFQKQNFLLMKLVRLMLTRYMKATAPKEYHDQLIPSYSPGCKRIIIDPGYLAALHQPNIELCWDTVEEIVEDGVKLCTGKLLPLDILIFGTGFKVVDKDIDIQGVDGLTQEEYFASKDGPTAYMGTVYPGFPNYFTITGPNTATAHASLLFSDEVQAQYIAKLIQPLLNGLTKTLEVKTEAVDRYGVWIQKRLENTIFLDCYSYYRGDDRNNGRNIATFPGLASLYWWITRKPRWEDFIGAEEWSGKKGRAGKMIAGAVRVSARWLGQAMARNTPRAHPHHSLYAWI</sequence>
<organism evidence="12 13">
    <name type="scientific">Coniophora puteana (strain RWD-64-598)</name>
    <name type="common">Brown rot fungus</name>
    <dbReference type="NCBI Taxonomy" id="741705"/>
    <lineage>
        <taxon>Eukaryota</taxon>
        <taxon>Fungi</taxon>
        <taxon>Dikarya</taxon>
        <taxon>Basidiomycota</taxon>
        <taxon>Agaricomycotina</taxon>
        <taxon>Agaricomycetes</taxon>
        <taxon>Agaricomycetidae</taxon>
        <taxon>Boletales</taxon>
        <taxon>Coniophorineae</taxon>
        <taxon>Coniophoraceae</taxon>
        <taxon>Coniophora</taxon>
    </lineage>
</organism>
<keyword evidence="13" id="KW-1185">Reference proteome</keyword>
<keyword evidence="6" id="KW-0285">Flavoprotein</keyword>
<reference evidence="13" key="1">
    <citation type="journal article" date="2012" name="Science">
        <title>The Paleozoic origin of enzymatic lignin decomposition reconstructed from 31 fungal genomes.</title>
        <authorList>
            <person name="Floudas D."/>
            <person name="Binder M."/>
            <person name="Riley R."/>
            <person name="Barry K."/>
            <person name="Blanchette R.A."/>
            <person name="Henrissat B."/>
            <person name="Martinez A.T."/>
            <person name="Otillar R."/>
            <person name="Spatafora J.W."/>
            <person name="Yadav J.S."/>
            <person name="Aerts A."/>
            <person name="Benoit I."/>
            <person name="Boyd A."/>
            <person name="Carlson A."/>
            <person name="Copeland A."/>
            <person name="Coutinho P.M."/>
            <person name="de Vries R.P."/>
            <person name="Ferreira P."/>
            <person name="Findley K."/>
            <person name="Foster B."/>
            <person name="Gaskell J."/>
            <person name="Glotzer D."/>
            <person name="Gorecki P."/>
            <person name="Heitman J."/>
            <person name="Hesse C."/>
            <person name="Hori C."/>
            <person name="Igarashi K."/>
            <person name="Jurgens J.A."/>
            <person name="Kallen N."/>
            <person name="Kersten P."/>
            <person name="Kohler A."/>
            <person name="Kuees U."/>
            <person name="Kumar T.K.A."/>
            <person name="Kuo A."/>
            <person name="LaButti K."/>
            <person name="Larrondo L.F."/>
            <person name="Lindquist E."/>
            <person name="Ling A."/>
            <person name="Lombard V."/>
            <person name="Lucas S."/>
            <person name="Lundell T."/>
            <person name="Martin R."/>
            <person name="McLaughlin D.J."/>
            <person name="Morgenstern I."/>
            <person name="Morin E."/>
            <person name="Murat C."/>
            <person name="Nagy L.G."/>
            <person name="Nolan M."/>
            <person name="Ohm R.A."/>
            <person name="Patyshakuliyeva A."/>
            <person name="Rokas A."/>
            <person name="Ruiz-Duenas F.J."/>
            <person name="Sabat G."/>
            <person name="Salamov A."/>
            <person name="Samejima M."/>
            <person name="Schmutz J."/>
            <person name="Slot J.C."/>
            <person name="St John F."/>
            <person name="Stenlid J."/>
            <person name="Sun H."/>
            <person name="Sun S."/>
            <person name="Syed K."/>
            <person name="Tsang A."/>
            <person name="Wiebenga A."/>
            <person name="Young D."/>
            <person name="Pisabarro A."/>
            <person name="Eastwood D.C."/>
            <person name="Martin F."/>
            <person name="Cullen D."/>
            <person name="Grigoriev I.V."/>
            <person name="Hibbett D.S."/>
        </authorList>
    </citation>
    <scope>NUCLEOTIDE SEQUENCE [LARGE SCALE GENOMIC DNA]</scope>
    <source>
        <strain evidence="13">RWD-64-598 SS2</strain>
    </source>
</reference>
<dbReference type="GeneID" id="19211189"/>
<evidence type="ECO:0000256" key="8">
    <source>
        <dbReference type="ARBA" id="ARBA00022857"/>
    </source>
</evidence>
<evidence type="ECO:0000256" key="5">
    <source>
        <dbReference type="ARBA" id="ARBA00012881"/>
    </source>
</evidence>
<dbReference type="Gene3D" id="3.50.50.60">
    <property type="entry name" value="FAD/NAD(P)-binding domain"/>
    <property type="match status" value="3"/>
</dbReference>
<dbReference type="InterPro" id="IPR025700">
    <property type="entry name" value="Lys/Orn_oxygenase"/>
</dbReference>
<dbReference type="KEGG" id="cput:CONPUDRAFT_87565"/>
<dbReference type="OrthoDB" id="74360at2759"/>
<dbReference type="EC" id="1.14.13.196" evidence="5"/>
<comment type="pathway">
    <text evidence="2">Siderophore biosynthesis.</text>
</comment>
<comment type="similarity">
    <text evidence="4">Belongs to the FAD-binding monooxygenase family.</text>
</comment>
<dbReference type="Pfam" id="PF13434">
    <property type="entry name" value="Lys_Orn_oxgnase"/>
    <property type="match status" value="1"/>
</dbReference>
<dbReference type="InterPro" id="IPR036188">
    <property type="entry name" value="FAD/NAD-bd_sf"/>
</dbReference>
<protein>
    <recommendedName>
        <fullName evidence="5">L-ornithine N(5)-monooxygenase [NAD(P)H]</fullName>
        <ecNumber evidence="5">1.14.13.196</ecNumber>
    </recommendedName>
</protein>
<evidence type="ECO:0000256" key="3">
    <source>
        <dbReference type="ARBA" id="ARBA00007588"/>
    </source>
</evidence>
<evidence type="ECO:0000256" key="4">
    <source>
        <dbReference type="ARBA" id="ARBA00010139"/>
    </source>
</evidence>